<accession>W6K091</accession>
<keyword evidence="1" id="KW-0723">Serine/threonine-protein kinase</keyword>
<comment type="caution">
    <text evidence="1">The sequence shown here is derived from an EMBL/GenBank/DDBJ whole genome shotgun (WGS) entry which is preliminary data.</text>
</comment>
<sequence>MADLAEPPALFMLFEGHAGGEANARSRFQSLVTALVSVVHPAANEVAGPGGRDWGIDTFVGRLDDDVVVWQSKYFRAWNQDSHPGEIRNSFKSLMTHAQAHDVTVSAWTLCVPCILSPEGQRWFDGWRGRQEKQYGLTIDLWNGVRLRRLLASPDGEQTYRDYFPGGVASPEPVMQTTDVAPLTDALFVRQLEEAGWGATDAARGMFFAAEALARDIATRKNTETVQALRELHLEVQAAWESKYNQAQWDHEGRMAGLVDAVLTAAECCPDPYGLSLRPSHRKGVAHRLVEDRAAGWVRHWSEVAASHTGPDAHRVVDSMLAAARGSSDA</sequence>
<name>W6K091_9MICO</name>
<dbReference type="GO" id="GO:0004674">
    <property type="term" value="F:protein serine/threonine kinase activity"/>
    <property type="evidence" value="ECO:0007669"/>
    <property type="project" value="UniProtKB-KW"/>
</dbReference>
<dbReference type="Proteomes" id="UP000035763">
    <property type="component" value="Unassembled WGS sequence"/>
</dbReference>
<dbReference type="EMBL" id="CAJA01000439">
    <property type="protein sequence ID" value="CCH74892.1"/>
    <property type="molecule type" value="Genomic_DNA"/>
</dbReference>
<proteinExistence type="predicted"/>
<dbReference type="STRING" id="1193182.BN11_4940007"/>
<keyword evidence="1" id="KW-0418">Kinase</keyword>
<keyword evidence="2" id="KW-1185">Reference proteome</keyword>
<evidence type="ECO:0000313" key="2">
    <source>
        <dbReference type="Proteomes" id="UP000035763"/>
    </source>
</evidence>
<evidence type="ECO:0000313" key="1">
    <source>
        <dbReference type="EMBL" id="CCH74892.1"/>
    </source>
</evidence>
<protein>
    <submittedName>
        <fullName evidence="1">Putative Serine/threonine protein kinase</fullName>
    </submittedName>
</protein>
<dbReference type="RefSeq" id="WP_048700248.1">
    <property type="nucleotide sequence ID" value="NZ_HG764815.1"/>
</dbReference>
<dbReference type="AlphaFoldDB" id="W6K091"/>
<reference evidence="1 2" key="1">
    <citation type="journal article" date="2013" name="ISME J.">
        <title>A metabolic model for members of the genus Tetrasphaera involved in enhanced biological phosphorus removal.</title>
        <authorList>
            <person name="Kristiansen R."/>
            <person name="Nguyen H.T.T."/>
            <person name="Saunders A.M."/>
            <person name="Nielsen J.L."/>
            <person name="Wimmer R."/>
            <person name="Le V.Q."/>
            <person name="McIlroy S.J."/>
            <person name="Petrovski S."/>
            <person name="Seviour R.J."/>
            <person name="Calteau A."/>
            <person name="Nielsen K.L."/>
            <person name="Nielsen P.H."/>
        </authorList>
    </citation>
    <scope>NUCLEOTIDE SEQUENCE [LARGE SCALE GENOMIC DNA]</scope>
    <source>
        <strain evidence="1 2">Ben110</strain>
    </source>
</reference>
<organism evidence="1 2">
    <name type="scientific">Nostocoides australiense Ben110</name>
    <dbReference type="NCBI Taxonomy" id="1193182"/>
    <lineage>
        <taxon>Bacteria</taxon>
        <taxon>Bacillati</taxon>
        <taxon>Actinomycetota</taxon>
        <taxon>Actinomycetes</taxon>
        <taxon>Micrococcales</taxon>
        <taxon>Intrasporangiaceae</taxon>
        <taxon>Nostocoides</taxon>
    </lineage>
</organism>
<dbReference type="OrthoDB" id="7067242at2"/>
<keyword evidence="1" id="KW-0808">Transferase</keyword>
<gene>
    <name evidence="1" type="ORF">BN11_4940007</name>
</gene>